<name>A0A2A7MR19_MYCAG</name>
<evidence type="ECO:0000259" key="2">
    <source>
        <dbReference type="Pfam" id="PF14032"/>
    </source>
</evidence>
<sequence length="235" mass="25136">MVVWARALGAVGGVLAATLMLSGCVTTVSGDAVRDAKTVPTNVPRLAESDIDKVIIPIDRVNAIMGTTDLEVTSDIDDMTDSEDKVSDPDCLGAMFGAEEAVYKGSGWTAVRDVVAREPEADNDHWVEQTVVVYPNERNAKRFFEKSRSTWQKCAGTSLAVDTENTSSLWEFDDVDSGAGMITQMTIQEDADGWGCQHALAVASNITVETWACGYGVSQEAATMAIDIMDTAAAK</sequence>
<evidence type="ECO:0000256" key="1">
    <source>
        <dbReference type="SAM" id="SignalP"/>
    </source>
</evidence>
<gene>
    <name evidence="3" type="ORF">CQY20_27935</name>
</gene>
<dbReference type="OrthoDB" id="1551126at2"/>
<dbReference type="AlphaFoldDB" id="A0A2A7MR19"/>
<dbReference type="Pfam" id="PF14032">
    <property type="entry name" value="PknH_C"/>
    <property type="match status" value="1"/>
</dbReference>
<organism evidence="3 4">
    <name type="scientific">Mycolicibacterium agri</name>
    <name type="common">Mycobacterium agri</name>
    <dbReference type="NCBI Taxonomy" id="36811"/>
    <lineage>
        <taxon>Bacteria</taxon>
        <taxon>Bacillati</taxon>
        <taxon>Actinomycetota</taxon>
        <taxon>Actinomycetes</taxon>
        <taxon>Mycobacteriales</taxon>
        <taxon>Mycobacteriaceae</taxon>
        <taxon>Mycolicibacterium</taxon>
    </lineage>
</organism>
<dbReference type="PROSITE" id="PS51257">
    <property type="entry name" value="PROKAR_LIPOPROTEIN"/>
    <property type="match status" value="1"/>
</dbReference>
<evidence type="ECO:0000313" key="3">
    <source>
        <dbReference type="EMBL" id="PEG33990.1"/>
    </source>
</evidence>
<proteinExistence type="predicted"/>
<reference evidence="3 4" key="1">
    <citation type="submission" date="2017-10" db="EMBL/GenBank/DDBJ databases">
        <title>The new phylogeny of genus Mycobacterium.</title>
        <authorList>
            <person name="Tortoli E."/>
            <person name="Trovato A."/>
            <person name="Cirillo D.M."/>
        </authorList>
    </citation>
    <scope>NUCLEOTIDE SEQUENCE [LARGE SCALE GENOMIC DNA]</scope>
    <source>
        <strain evidence="3 4">CCUG37673</strain>
    </source>
</reference>
<feature type="signal peptide" evidence="1">
    <location>
        <begin position="1"/>
        <end position="16"/>
    </location>
</feature>
<comment type="caution">
    <text evidence="3">The sequence shown here is derived from an EMBL/GenBank/DDBJ whole genome shotgun (WGS) entry which is preliminary data.</text>
</comment>
<evidence type="ECO:0000313" key="4">
    <source>
        <dbReference type="Proteomes" id="UP000220914"/>
    </source>
</evidence>
<keyword evidence="1" id="KW-0732">Signal</keyword>
<feature type="chain" id="PRO_5039632907" evidence="1">
    <location>
        <begin position="17"/>
        <end position="235"/>
    </location>
</feature>
<dbReference type="InterPro" id="IPR038232">
    <property type="entry name" value="PknH-like_Extracell_sf"/>
</dbReference>
<dbReference type="InterPro" id="IPR026954">
    <property type="entry name" value="PknH-like_Extracell"/>
</dbReference>
<dbReference type="Proteomes" id="UP000220914">
    <property type="component" value="Unassembled WGS sequence"/>
</dbReference>
<dbReference type="EMBL" id="PDCP01000083">
    <property type="protein sequence ID" value="PEG33990.1"/>
    <property type="molecule type" value="Genomic_DNA"/>
</dbReference>
<accession>A0A2A7MR19</accession>
<dbReference type="Gene3D" id="3.40.1000.70">
    <property type="entry name" value="PknH-like extracellular domain"/>
    <property type="match status" value="1"/>
</dbReference>
<feature type="domain" description="PknH-like extracellular" evidence="2">
    <location>
        <begin position="47"/>
        <end position="235"/>
    </location>
</feature>
<protein>
    <submittedName>
        <fullName evidence="3">Sensor domain-containing protein</fullName>
    </submittedName>
</protein>
<keyword evidence="4" id="KW-1185">Reference proteome</keyword>